<dbReference type="CDD" id="cd04651">
    <property type="entry name" value="LbH_G1P_AT_C"/>
    <property type="match status" value="1"/>
</dbReference>
<dbReference type="Proteomes" id="UP000823982">
    <property type="component" value="Unassembled WGS sequence"/>
</dbReference>
<keyword evidence="6 9" id="KW-0067">ATP-binding</keyword>
<dbReference type="NCBIfam" id="NF003670">
    <property type="entry name" value="PRK05293.1"/>
    <property type="match status" value="1"/>
</dbReference>
<dbReference type="InterPro" id="IPR029044">
    <property type="entry name" value="Nucleotide-diphossugar_trans"/>
</dbReference>
<feature type="site" description="Could play a key role in the communication between the regulatory and the substrate sites" evidence="9">
    <location>
        <position position="61"/>
    </location>
</feature>
<dbReference type="HAMAP" id="MF_00624">
    <property type="entry name" value="GlgC"/>
    <property type="match status" value="1"/>
</dbReference>
<keyword evidence="7 9" id="KW-0320">Glycogen biosynthesis</keyword>
<reference evidence="12" key="2">
    <citation type="journal article" date="2021" name="PeerJ">
        <title>Extensive microbial diversity within the chicken gut microbiome revealed by metagenomics and culture.</title>
        <authorList>
            <person name="Gilroy R."/>
            <person name="Ravi A."/>
            <person name="Getino M."/>
            <person name="Pursley I."/>
            <person name="Horton D.L."/>
            <person name="Alikhan N.F."/>
            <person name="Baker D."/>
            <person name="Gharbi K."/>
            <person name="Hall N."/>
            <person name="Watson M."/>
            <person name="Adriaenssens E.M."/>
            <person name="Foster-Nyarko E."/>
            <person name="Jarju S."/>
            <person name="Secka A."/>
            <person name="Antonio M."/>
            <person name="Oren A."/>
            <person name="Chaudhuri R.R."/>
            <person name="La Ragione R."/>
            <person name="Hildebrand F."/>
            <person name="Pallen M.J."/>
        </authorList>
    </citation>
    <scope>NUCLEOTIDE SEQUENCE</scope>
    <source>
        <strain evidence="12">CHK157-1446</strain>
    </source>
</reference>
<comment type="catalytic activity">
    <reaction evidence="9">
        <text>alpha-D-glucose 1-phosphate + ATP + H(+) = ADP-alpha-D-glucose + diphosphate</text>
        <dbReference type="Rhea" id="RHEA:12120"/>
        <dbReference type="ChEBI" id="CHEBI:15378"/>
        <dbReference type="ChEBI" id="CHEBI:30616"/>
        <dbReference type="ChEBI" id="CHEBI:33019"/>
        <dbReference type="ChEBI" id="CHEBI:57498"/>
        <dbReference type="ChEBI" id="CHEBI:58601"/>
        <dbReference type="EC" id="2.7.7.27"/>
    </reaction>
</comment>
<comment type="similarity">
    <text evidence="1 9">Belongs to the bacterial/plant glucose-1-phosphate adenylyltransferase family.</text>
</comment>
<feature type="binding site" evidence="9">
    <location>
        <begin position="181"/>
        <end position="182"/>
    </location>
    <ligand>
        <name>alpha-D-glucose 1-phosphate</name>
        <dbReference type="ChEBI" id="CHEBI:58601"/>
    </ligand>
</feature>
<evidence type="ECO:0000256" key="7">
    <source>
        <dbReference type="ARBA" id="ARBA00023056"/>
    </source>
</evidence>
<dbReference type="GO" id="GO:0005524">
    <property type="term" value="F:ATP binding"/>
    <property type="evidence" value="ECO:0007669"/>
    <property type="project" value="UniProtKB-KW"/>
</dbReference>
<name>A0A9D1JIM8_9FIRM</name>
<gene>
    <name evidence="9" type="primary">glgC</name>
    <name evidence="12" type="ORF">IAD01_05730</name>
</gene>
<evidence type="ECO:0000256" key="6">
    <source>
        <dbReference type="ARBA" id="ARBA00022840"/>
    </source>
</evidence>
<dbReference type="InterPro" id="IPR023049">
    <property type="entry name" value="GlgC_bac"/>
</dbReference>
<keyword evidence="3 9" id="KW-0808">Transferase</keyword>
<dbReference type="Pfam" id="PF00483">
    <property type="entry name" value="NTP_transferase"/>
    <property type="match status" value="1"/>
</dbReference>
<evidence type="ECO:0000256" key="3">
    <source>
        <dbReference type="ARBA" id="ARBA00022679"/>
    </source>
</evidence>
<feature type="binding site" evidence="9">
    <location>
        <position position="101"/>
    </location>
    <ligand>
        <name>alpha-D-glucose 1-phosphate</name>
        <dbReference type="ChEBI" id="CHEBI:58601"/>
    </ligand>
</feature>
<comment type="subunit">
    <text evidence="9">Homotetramer.</text>
</comment>
<dbReference type="SUPFAM" id="SSF53448">
    <property type="entry name" value="Nucleotide-diphospho-sugar transferases"/>
    <property type="match status" value="1"/>
</dbReference>
<dbReference type="PANTHER" id="PTHR43523">
    <property type="entry name" value="GLUCOSE-1-PHOSPHATE ADENYLYLTRANSFERASE-RELATED"/>
    <property type="match status" value="1"/>
</dbReference>
<keyword evidence="5 9" id="KW-0547">Nucleotide-binding</keyword>
<comment type="function">
    <text evidence="9">Involved in the biosynthesis of ADP-glucose, a building block required for the elongation reactions to produce glycogen. Catalyzes the reaction between ATP and alpha-D-glucose 1-phosphate (G1P) to produce pyrophosphate and ADP-Glc.</text>
</comment>
<dbReference type="Gene3D" id="3.90.550.10">
    <property type="entry name" value="Spore Coat Polysaccharide Biosynthesis Protein SpsA, Chain A"/>
    <property type="match status" value="1"/>
</dbReference>
<dbReference type="PROSITE" id="PS00808">
    <property type="entry name" value="ADP_GLC_PYROPHOSPH_1"/>
    <property type="match status" value="1"/>
</dbReference>
<evidence type="ECO:0000256" key="4">
    <source>
        <dbReference type="ARBA" id="ARBA00022695"/>
    </source>
</evidence>
<dbReference type="InterPro" id="IPR011004">
    <property type="entry name" value="Trimer_LpxA-like_sf"/>
</dbReference>
<dbReference type="NCBIfam" id="TIGR02091">
    <property type="entry name" value="glgC"/>
    <property type="match status" value="1"/>
</dbReference>
<keyword evidence="8 9" id="KW-0119">Carbohydrate metabolism</keyword>
<dbReference type="EMBL" id="DVIR01000056">
    <property type="protein sequence ID" value="HIS24885.1"/>
    <property type="molecule type" value="Genomic_DNA"/>
</dbReference>
<evidence type="ECO:0000313" key="12">
    <source>
        <dbReference type="EMBL" id="HIS24885.1"/>
    </source>
</evidence>
<evidence type="ECO:0000256" key="2">
    <source>
        <dbReference type="ARBA" id="ARBA00022600"/>
    </source>
</evidence>
<accession>A0A9D1JIM8</accession>
<dbReference type="InterPro" id="IPR011831">
    <property type="entry name" value="ADP-Glc_PPase"/>
</dbReference>
<comment type="pathway">
    <text evidence="9">Glycan biosynthesis; glycogen biosynthesis.</text>
</comment>
<evidence type="ECO:0000259" key="11">
    <source>
        <dbReference type="Pfam" id="PF24894"/>
    </source>
</evidence>
<dbReference type="CDD" id="cd02508">
    <property type="entry name" value="ADP_Glucose_PP"/>
    <property type="match status" value="1"/>
</dbReference>
<evidence type="ECO:0000256" key="5">
    <source>
        <dbReference type="ARBA" id="ARBA00022741"/>
    </source>
</evidence>
<proteinExistence type="inferred from homology"/>
<feature type="site" description="Could play a key role in the communication between the regulatory and the substrate sites" evidence="9">
    <location>
        <position position="100"/>
    </location>
</feature>
<dbReference type="GO" id="GO:0008878">
    <property type="term" value="F:glucose-1-phosphate adenylyltransferase activity"/>
    <property type="evidence" value="ECO:0007669"/>
    <property type="project" value="UniProtKB-UniRule"/>
</dbReference>
<feature type="domain" description="Glucose-1-phosphate adenylyltransferase/Bifunctional protein GlmU-like C-terminal hexapeptide" evidence="11">
    <location>
        <begin position="289"/>
        <end position="366"/>
    </location>
</feature>
<evidence type="ECO:0000256" key="8">
    <source>
        <dbReference type="ARBA" id="ARBA00023277"/>
    </source>
</evidence>
<protein>
    <recommendedName>
        <fullName evidence="9">Glucose-1-phosphate adenylyltransferase</fullName>
        <ecNumber evidence="9">2.7.7.27</ecNumber>
    </recommendedName>
    <alternativeName>
        <fullName evidence="9">ADP-glucose pyrophosphorylase</fullName>
        <shortName evidence="9">ADPGlc PPase</shortName>
    </alternativeName>
    <alternativeName>
        <fullName evidence="9">ADP-glucose synthase</fullName>
    </alternativeName>
</protein>
<dbReference type="GO" id="GO:0005978">
    <property type="term" value="P:glycogen biosynthetic process"/>
    <property type="evidence" value="ECO:0007669"/>
    <property type="project" value="UniProtKB-UniRule"/>
</dbReference>
<evidence type="ECO:0000256" key="9">
    <source>
        <dbReference type="HAMAP-Rule" id="MF_00624"/>
    </source>
</evidence>
<sequence>MYNKKECVAMLLAGGQGSRLYALTKNVAKPAVPYGGKYRIIDFPLSNCVNSGIDTVGVLTQYQPLVLNDYIGNGQAWNLDRIHGGVHILPPYQSNSGAQWYEGTANAIYQNLSFIERYDPEYVVILSGDHIYKMDYSKMLKFHKEKGAVCTIAVIEVELAEASRFGIMSTDENDAITKFVEKPKEPESTLASMGIYIFSYPTLKKYLTENELDETATKDFGKNVIPAMLENKEKLYAYRFSGYWKDVGTIDSLWEANMDLLNPVVPLDLYDQSWKIYSNNDSRAPHLIGRNAKVQNSMITTGCIIEGTVDFSMISGGVTIEEGATVTDSILMPGATVKKGAVVEYAIVGESSVIEAGAHIGARPETIENKSEWGIAVVGHDITVSQGTVVAPKQIISADI</sequence>
<dbReference type="AlphaFoldDB" id="A0A9D1JIM8"/>
<dbReference type="SUPFAM" id="SSF51161">
    <property type="entry name" value="Trimeric LpxA-like enzymes"/>
    <property type="match status" value="1"/>
</dbReference>
<evidence type="ECO:0000256" key="1">
    <source>
        <dbReference type="ARBA" id="ARBA00010443"/>
    </source>
</evidence>
<dbReference type="PANTHER" id="PTHR43523:SF2">
    <property type="entry name" value="GLUCOSE-1-PHOSPHATE ADENYLYLTRANSFERASE"/>
    <property type="match status" value="1"/>
</dbReference>
<feature type="domain" description="Nucleotidyl transferase" evidence="10">
    <location>
        <begin position="9"/>
        <end position="261"/>
    </location>
</feature>
<comment type="caution">
    <text evidence="12">The sequence shown here is derived from an EMBL/GenBank/DDBJ whole genome shotgun (WGS) entry which is preliminary data.</text>
</comment>
<organism evidence="12 13">
    <name type="scientific">Candidatus Faeciplasma gallinarum</name>
    <dbReference type="NCBI Taxonomy" id="2840799"/>
    <lineage>
        <taxon>Bacteria</taxon>
        <taxon>Bacillati</taxon>
        <taxon>Bacillota</taxon>
        <taxon>Clostridia</taxon>
        <taxon>Eubacteriales</taxon>
        <taxon>Oscillospiraceae</taxon>
        <taxon>Oscillospiraceae incertae sedis</taxon>
        <taxon>Candidatus Faeciplasma</taxon>
    </lineage>
</organism>
<feature type="binding site" evidence="9">
    <location>
        <position position="166"/>
    </location>
    <ligand>
        <name>alpha-D-glucose 1-phosphate</name>
        <dbReference type="ChEBI" id="CHEBI:58601"/>
    </ligand>
</feature>
<reference evidence="12" key="1">
    <citation type="submission" date="2020-10" db="EMBL/GenBank/DDBJ databases">
        <authorList>
            <person name="Gilroy R."/>
        </authorList>
    </citation>
    <scope>NUCLEOTIDE SEQUENCE</scope>
    <source>
        <strain evidence="12">CHK157-1446</strain>
    </source>
</reference>
<keyword evidence="4 9" id="KW-0548">Nucleotidyltransferase</keyword>
<dbReference type="EC" id="2.7.7.27" evidence="9"/>
<dbReference type="Gene3D" id="2.160.10.10">
    <property type="entry name" value="Hexapeptide repeat proteins"/>
    <property type="match status" value="1"/>
</dbReference>
<dbReference type="InterPro" id="IPR056818">
    <property type="entry name" value="GlmU/GlgC-like_hexapep"/>
</dbReference>
<dbReference type="InterPro" id="IPR005835">
    <property type="entry name" value="NTP_transferase_dom"/>
</dbReference>
<feature type="binding site" evidence="9">
    <location>
        <position position="192"/>
    </location>
    <ligand>
        <name>alpha-D-glucose 1-phosphate</name>
        <dbReference type="ChEBI" id="CHEBI:58601"/>
    </ligand>
</feature>
<dbReference type="PROSITE" id="PS00809">
    <property type="entry name" value="ADP_GLC_PYROPHOSPH_2"/>
    <property type="match status" value="1"/>
</dbReference>
<dbReference type="Pfam" id="PF24894">
    <property type="entry name" value="Hexapep_GlmU"/>
    <property type="match status" value="1"/>
</dbReference>
<keyword evidence="2 9" id="KW-0321">Glycogen metabolism</keyword>
<dbReference type="InterPro" id="IPR005836">
    <property type="entry name" value="ADP_Glu_pyroP_CS"/>
</dbReference>
<evidence type="ECO:0000313" key="13">
    <source>
        <dbReference type="Proteomes" id="UP000823982"/>
    </source>
</evidence>
<dbReference type="PROSITE" id="PS00810">
    <property type="entry name" value="ADP_GLC_PYROPHOSPH_3"/>
    <property type="match status" value="1"/>
</dbReference>
<evidence type="ECO:0000259" key="10">
    <source>
        <dbReference type="Pfam" id="PF00483"/>
    </source>
</evidence>